<evidence type="ECO:0000256" key="4">
    <source>
        <dbReference type="ARBA" id="ARBA00022729"/>
    </source>
</evidence>
<reference evidence="8" key="2">
    <citation type="submission" date="2022-01" db="EMBL/GenBank/DDBJ databases">
        <authorList>
            <person name="Yamashiro T."/>
            <person name="Shiraishi A."/>
            <person name="Satake H."/>
            <person name="Nakayama K."/>
        </authorList>
    </citation>
    <scope>NUCLEOTIDE SEQUENCE</scope>
</reference>
<organism evidence="8 9">
    <name type="scientific">Tanacetum coccineum</name>
    <dbReference type="NCBI Taxonomy" id="301880"/>
    <lineage>
        <taxon>Eukaryota</taxon>
        <taxon>Viridiplantae</taxon>
        <taxon>Streptophyta</taxon>
        <taxon>Embryophyta</taxon>
        <taxon>Tracheophyta</taxon>
        <taxon>Spermatophyta</taxon>
        <taxon>Magnoliopsida</taxon>
        <taxon>eudicotyledons</taxon>
        <taxon>Gunneridae</taxon>
        <taxon>Pentapetalae</taxon>
        <taxon>asterids</taxon>
        <taxon>campanulids</taxon>
        <taxon>Asterales</taxon>
        <taxon>Asteraceae</taxon>
        <taxon>Asteroideae</taxon>
        <taxon>Anthemideae</taxon>
        <taxon>Anthemidinae</taxon>
        <taxon>Tanacetum</taxon>
    </lineage>
</organism>
<evidence type="ECO:0000259" key="7">
    <source>
        <dbReference type="Pfam" id="PF04862"/>
    </source>
</evidence>
<feature type="domain" description="DUF642" evidence="7">
    <location>
        <begin position="35"/>
        <end position="191"/>
    </location>
</feature>
<dbReference type="Proteomes" id="UP001151760">
    <property type="component" value="Unassembled WGS sequence"/>
</dbReference>
<evidence type="ECO:0000256" key="1">
    <source>
        <dbReference type="ARBA" id="ARBA00004196"/>
    </source>
</evidence>
<dbReference type="Gene3D" id="2.60.120.260">
    <property type="entry name" value="Galactose-binding domain-like"/>
    <property type="match status" value="1"/>
</dbReference>
<comment type="subcellular location">
    <subcellularLocation>
        <location evidence="1">Cell envelope</location>
    </subcellularLocation>
    <subcellularLocation>
        <location evidence="2">Secreted</location>
    </subcellularLocation>
</comment>
<dbReference type="InterPro" id="IPR052437">
    <property type="entry name" value="Pectin_Meth_Modulator"/>
</dbReference>
<keyword evidence="4 6" id="KW-0732">Signal</keyword>
<evidence type="ECO:0000256" key="5">
    <source>
        <dbReference type="ARBA" id="ARBA00023180"/>
    </source>
</evidence>
<evidence type="ECO:0000313" key="9">
    <source>
        <dbReference type="Proteomes" id="UP001151760"/>
    </source>
</evidence>
<feature type="signal peptide" evidence="6">
    <location>
        <begin position="1"/>
        <end position="20"/>
    </location>
</feature>
<proteinExistence type="predicted"/>
<keyword evidence="5" id="KW-0325">Glycoprotein</keyword>
<sequence>MTKFLTIFLAFTLLSYAALAAKTSKPTPTPTPLEGLLPNGNFEEAPKATDIKKTVLIGKNALPKWEISGLVEYIHGGPQPGGMYFPVAHGVHAVRLGNEATISQTLAVKAGSLYAITFGASRTCAQQEVLRVSVPPQSGDLPLQTLYSSDGGDVYAYGFKANSTSVKLTFHNPGVQEDPKCGPLIDAVAIKELLPPRPTRLNMVKNGGFEEGPHRLFNSTNGVLLPPRQEDITSPLPGWIIESLKAVKFIDNKHFNVPSGIAAIELVAGRESAIAQIIRTIPNNMYTLTFAIGDAKNGCHGDMMVEAFAAKETLKAPFKSEGKGKWETVSLKFKAISARTRVTFYSSYYHTRADDFGSLCGPVIDEVRVISVRA</sequence>
<dbReference type="Pfam" id="PF04862">
    <property type="entry name" value="DUF642"/>
    <property type="match status" value="2"/>
</dbReference>
<dbReference type="PANTHER" id="PTHR31265">
    <property type="entry name" value="OS02G0527500 PROTEIN-RELATED"/>
    <property type="match status" value="1"/>
</dbReference>
<comment type="caution">
    <text evidence="8">The sequence shown here is derived from an EMBL/GenBank/DDBJ whole genome shotgun (WGS) entry which is preliminary data.</text>
</comment>
<dbReference type="PANTHER" id="PTHR31265:SF2">
    <property type="entry name" value="F17A17.37 PROTEIN"/>
    <property type="match status" value="1"/>
</dbReference>
<gene>
    <name evidence="8" type="ORF">Tco_1081964</name>
</gene>
<feature type="chain" id="PRO_5046537245" evidence="6">
    <location>
        <begin position="21"/>
        <end position="374"/>
    </location>
</feature>
<reference evidence="8" key="1">
    <citation type="journal article" date="2022" name="Int. J. Mol. Sci.">
        <title>Draft Genome of Tanacetum Coccineum: Genomic Comparison of Closely Related Tanacetum-Family Plants.</title>
        <authorList>
            <person name="Yamashiro T."/>
            <person name="Shiraishi A."/>
            <person name="Nakayama K."/>
            <person name="Satake H."/>
        </authorList>
    </citation>
    <scope>NUCLEOTIDE SEQUENCE</scope>
</reference>
<name>A0ABQ5I0B9_9ASTR</name>
<evidence type="ECO:0000313" key="8">
    <source>
        <dbReference type="EMBL" id="GJT93119.1"/>
    </source>
</evidence>
<dbReference type="InterPro" id="IPR006946">
    <property type="entry name" value="DGR2-like_dom"/>
</dbReference>
<dbReference type="EMBL" id="BQNB010020173">
    <property type="protein sequence ID" value="GJT93119.1"/>
    <property type="molecule type" value="Genomic_DNA"/>
</dbReference>
<keyword evidence="3" id="KW-0964">Secreted</keyword>
<evidence type="ECO:0000256" key="6">
    <source>
        <dbReference type="SAM" id="SignalP"/>
    </source>
</evidence>
<feature type="domain" description="DUF642" evidence="7">
    <location>
        <begin position="203"/>
        <end position="369"/>
    </location>
</feature>
<evidence type="ECO:0000256" key="2">
    <source>
        <dbReference type="ARBA" id="ARBA00004613"/>
    </source>
</evidence>
<protein>
    <submittedName>
        <fullName evidence="8">Galactose-binding domain-like protein</fullName>
    </submittedName>
</protein>
<evidence type="ECO:0000256" key="3">
    <source>
        <dbReference type="ARBA" id="ARBA00022525"/>
    </source>
</evidence>
<accession>A0ABQ5I0B9</accession>
<keyword evidence="9" id="KW-1185">Reference proteome</keyword>